<accession>A0AAJ0EI24</accession>
<proteinExistence type="predicted"/>
<dbReference type="AlphaFoldDB" id="A0AAJ0EI24"/>
<feature type="region of interest" description="Disordered" evidence="1">
    <location>
        <begin position="56"/>
        <end position="88"/>
    </location>
</feature>
<protein>
    <submittedName>
        <fullName evidence="2">Uncharacterized protein</fullName>
    </submittedName>
</protein>
<evidence type="ECO:0000313" key="2">
    <source>
        <dbReference type="EMBL" id="KAK1637525.1"/>
    </source>
</evidence>
<keyword evidence="3" id="KW-1185">Reference proteome</keyword>
<dbReference type="GeneID" id="85467521"/>
<comment type="caution">
    <text evidence="2">The sequence shown here is derived from an EMBL/GenBank/DDBJ whole genome shotgun (WGS) entry which is preliminary data.</text>
</comment>
<dbReference type="Proteomes" id="UP001243989">
    <property type="component" value="Unassembled WGS sequence"/>
</dbReference>
<evidence type="ECO:0000313" key="3">
    <source>
        <dbReference type="Proteomes" id="UP001243989"/>
    </source>
</evidence>
<feature type="compositionally biased region" description="Basic and acidic residues" evidence="1">
    <location>
        <begin position="32"/>
        <end position="44"/>
    </location>
</feature>
<feature type="compositionally biased region" description="Low complexity" evidence="1">
    <location>
        <begin position="14"/>
        <end position="24"/>
    </location>
</feature>
<gene>
    <name evidence="2" type="ORF">BDP81DRAFT_210694</name>
</gene>
<feature type="compositionally biased region" description="Polar residues" evidence="1">
    <location>
        <begin position="56"/>
        <end position="74"/>
    </location>
</feature>
<reference evidence="2" key="1">
    <citation type="submission" date="2021-06" db="EMBL/GenBank/DDBJ databases">
        <title>Comparative genomics, transcriptomics and evolutionary studies reveal genomic signatures of adaptation to plant cell wall in hemibiotrophic fungi.</title>
        <authorList>
            <consortium name="DOE Joint Genome Institute"/>
            <person name="Baroncelli R."/>
            <person name="Diaz J.F."/>
            <person name="Benocci T."/>
            <person name="Peng M."/>
            <person name="Battaglia E."/>
            <person name="Haridas S."/>
            <person name="Andreopoulos W."/>
            <person name="Labutti K."/>
            <person name="Pangilinan J."/>
            <person name="Floch G.L."/>
            <person name="Makela M.R."/>
            <person name="Henrissat B."/>
            <person name="Grigoriev I.V."/>
            <person name="Crouch J.A."/>
            <person name="De Vries R.P."/>
            <person name="Sukno S.A."/>
            <person name="Thon M.R."/>
        </authorList>
    </citation>
    <scope>NUCLEOTIDE SEQUENCE</scope>
    <source>
        <strain evidence="2">CBS 102054</strain>
    </source>
</reference>
<feature type="region of interest" description="Disordered" evidence="1">
    <location>
        <begin position="1"/>
        <end position="44"/>
    </location>
</feature>
<dbReference type="RefSeq" id="XP_060446132.1">
    <property type="nucleotide sequence ID" value="XM_060582659.1"/>
</dbReference>
<sequence>MRSTQRCPTHTYARTPTPTRQSPTSFPPRPCSEPKRDILPPQKREVSVSFLTLVTQSPTGTQKLQNTPLSNQKRPFSRVVPRKTPKVTVQSPCPTTFFSAKKRQIPSFSVPRPPSARCCVLPRHRPNR</sequence>
<dbReference type="EMBL" id="JAHMHQ010000008">
    <property type="protein sequence ID" value="KAK1637525.1"/>
    <property type="molecule type" value="Genomic_DNA"/>
</dbReference>
<name>A0AAJ0EI24_9PEZI</name>
<evidence type="ECO:0000256" key="1">
    <source>
        <dbReference type="SAM" id="MobiDB-lite"/>
    </source>
</evidence>
<organism evidence="2 3">
    <name type="scientific">Colletotrichum phormii</name>
    <dbReference type="NCBI Taxonomy" id="359342"/>
    <lineage>
        <taxon>Eukaryota</taxon>
        <taxon>Fungi</taxon>
        <taxon>Dikarya</taxon>
        <taxon>Ascomycota</taxon>
        <taxon>Pezizomycotina</taxon>
        <taxon>Sordariomycetes</taxon>
        <taxon>Hypocreomycetidae</taxon>
        <taxon>Glomerellales</taxon>
        <taxon>Glomerellaceae</taxon>
        <taxon>Colletotrichum</taxon>
        <taxon>Colletotrichum acutatum species complex</taxon>
    </lineage>
</organism>